<comment type="caution">
    <text evidence="2">The sequence shown here is derived from an EMBL/GenBank/DDBJ whole genome shotgun (WGS) entry which is preliminary data.</text>
</comment>
<gene>
    <name evidence="2" type="ORF">Tco025E_01151</name>
</gene>
<protein>
    <recommendedName>
        <fullName evidence="1">AB hydrolase-1 domain-containing protein</fullName>
    </recommendedName>
</protein>
<dbReference type="GeneID" id="40314762"/>
<evidence type="ECO:0000259" key="1">
    <source>
        <dbReference type="Pfam" id="PF12697"/>
    </source>
</evidence>
<feature type="domain" description="AB hydrolase-1" evidence="1">
    <location>
        <begin position="46"/>
        <end position="196"/>
    </location>
</feature>
<dbReference type="SUPFAM" id="SSF53474">
    <property type="entry name" value="alpha/beta-Hydrolases"/>
    <property type="match status" value="1"/>
</dbReference>
<dbReference type="InterPro" id="IPR029058">
    <property type="entry name" value="AB_hydrolase_fold"/>
</dbReference>
<dbReference type="OrthoDB" id="278454at2759"/>
<dbReference type="Pfam" id="PF12697">
    <property type="entry name" value="Abhydrolase_6"/>
    <property type="match status" value="1"/>
</dbReference>
<name>A0A3R7PK62_9TRYP</name>
<dbReference type="EMBL" id="MKKU01000037">
    <property type="protein sequence ID" value="RNF26548.1"/>
    <property type="molecule type" value="Genomic_DNA"/>
</dbReference>
<keyword evidence="3" id="KW-1185">Reference proteome</keyword>
<reference evidence="2 3" key="1">
    <citation type="journal article" date="2018" name="BMC Genomics">
        <title>Genomic comparison of Trypanosoma conorhini and Trypanosoma rangeli to Trypanosoma cruzi strains of high and low virulence.</title>
        <authorList>
            <person name="Bradwell K.R."/>
            <person name="Koparde V.N."/>
            <person name="Matveyev A.V."/>
            <person name="Serrano M.G."/>
            <person name="Alves J.M."/>
            <person name="Parikh H."/>
            <person name="Huang B."/>
            <person name="Lee V."/>
            <person name="Espinosa-Alvarez O."/>
            <person name="Ortiz P.A."/>
            <person name="Costa-Martins A.G."/>
            <person name="Teixeira M.M."/>
            <person name="Buck G.A."/>
        </authorList>
    </citation>
    <scope>NUCLEOTIDE SEQUENCE [LARGE SCALE GENOMIC DNA]</scope>
    <source>
        <strain evidence="2 3">025E</strain>
    </source>
</reference>
<proteinExistence type="predicted"/>
<evidence type="ECO:0000313" key="2">
    <source>
        <dbReference type="EMBL" id="RNF26548.1"/>
    </source>
</evidence>
<organism evidence="2 3">
    <name type="scientific">Trypanosoma conorhini</name>
    <dbReference type="NCBI Taxonomy" id="83891"/>
    <lineage>
        <taxon>Eukaryota</taxon>
        <taxon>Discoba</taxon>
        <taxon>Euglenozoa</taxon>
        <taxon>Kinetoplastea</taxon>
        <taxon>Metakinetoplastina</taxon>
        <taxon>Trypanosomatida</taxon>
        <taxon>Trypanosomatidae</taxon>
        <taxon>Trypanosoma</taxon>
    </lineage>
</organism>
<dbReference type="AlphaFoldDB" id="A0A3R7PK62"/>
<dbReference type="RefSeq" id="XP_029231754.1">
    <property type="nucleotide sequence ID" value="XM_029368089.1"/>
</dbReference>
<dbReference type="InterPro" id="IPR000073">
    <property type="entry name" value="AB_hydrolase_1"/>
</dbReference>
<dbReference type="Proteomes" id="UP000284403">
    <property type="component" value="Unassembled WGS sequence"/>
</dbReference>
<accession>A0A3R7PK62</accession>
<dbReference type="Gene3D" id="3.40.50.1820">
    <property type="entry name" value="alpha/beta hydrolase"/>
    <property type="match status" value="1"/>
</dbReference>
<evidence type="ECO:0000313" key="3">
    <source>
        <dbReference type="Proteomes" id="UP000284403"/>
    </source>
</evidence>
<sequence>MNLIRRVFPGGSPMQVLSIGELPLPLNYTLSAFRWHMDSRPSSKAILVHDLFGSSASWQQLLNEDLSRLPLSQLSPTTPLELYAVELRGHNHSVGLPCPSDGDKYTLASAADVVLHQKQILRTDAKLVGLGFGALVACQAALHAPLSSFDSLTLFVNGPSQLHSCDPSHYHLPAILRGVPQDARSLGDLEQYLRKTVPNAVERALIFAAVEQRDGGLRFRFSEELLKLHGPFKGTANIAEDVTFGNPVTVVQCGMEAFPQEAKDRFLKHFPRATFLQFKGDRSAGIAGLYAQGSTFVYSFLESLGLLGKIEADEKEEV</sequence>